<dbReference type="Proteomes" id="UP001055811">
    <property type="component" value="Linkage Group LG04"/>
</dbReference>
<gene>
    <name evidence="1" type="ORF">L2E82_22311</name>
</gene>
<reference evidence="2" key="1">
    <citation type="journal article" date="2022" name="Mol. Ecol. Resour.">
        <title>The genomes of chicory, endive, great burdock and yacon provide insights into Asteraceae palaeo-polyploidization history and plant inulin production.</title>
        <authorList>
            <person name="Fan W."/>
            <person name="Wang S."/>
            <person name="Wang H."/>
            <person name="Wang A."/>
            <person name="Jiang F."/>
            <person name="Liu H."/>
            <person name="Zhao H."/>
            <person name="Xu D."/>
            <person name="Zhang Y."/>
        </authorList>
    </citation>
    <scope>NUCLEOTIDE SEQUENCE [LARGE SCALE GENOMIC DNA]</scope>
    <source>
        <strain evidence="2">cv. Punajuju</strain>
    </source>
</reference>
<dbReference type="EMBL" id="CM042012">
    <property type="protein sequence ID" value="KAI3751263.1"/>
    <property type="molecule type" value="Genomic_DNA"/>
</dbReference>
<protein>
    <submittedName>
        <fullName evidence="1">Uncharacterized protein</fullName>
    </submittedName>
</protein>
<sequence length="197" mass="22336">MLPTQVRRRNDGNTMRGEKVVEEGSSDLNKNVAQIEKETDQIINAAHEQNNASPIEKTQIEIRNNQLDESPKLLNGVSERLQILLARDSPIKDKLKGEKGEMKEAKERMDSDNTANDCKRSLTERRITRSQYRKIPHLFPNLEASEIGSFSSDSSIMSSNVSHRLEEIGRKNGFKPGRCQEKVHRKKIQKGESTGNP</sequence>
<comment type="caution">
    <text evidence="1">The sequence shown here is derived from an EMBL/GenBank/DDBJ whole genome shotgun (WGS) entry which is preliminary data.</text>
</comment>
<name>A0ACB9DY50_CICIN</name>
<evidence type="ECO:0000313" key="2">
    <source>
        <dbReference type="Proteomes" id="UP001055811"/>
    </source>
</evidence>
<proteinExistence type="predicted"/>
<organism evidence="1 2">
    <name type="scientific">Cichorium intybus</name>
    <name type="common">Chicory</name>
    <dbReference type="NCBI Taxonomy" id="13427"/>
    <lineage>
        <taxon>Eukaryota</taxon>
        <taxon>Viridiplantae</taxon>
        <taxon>Streptophyta</taxon>
        <taxon>Embryophyta</taxon>
        <taxon>Tracheophyta</taxon>
        <taxon>Spermatophyta</taxon>
        <taxon>Magnoliopsida</taxon>
        <taxon>eudicotyledons</taxon>
        <taxon>Gunneridae</taxon>
        <taxon>Pentapetalae</taxon>
        <taxon>asterids</taxon>
        <taxon>campanulids</taxon>
        <taxon>Asterales</taxon>
        <taxon>Asteraceae</taxon>
        <taxon>Cichorioideae</taxon>
        <taxon>Cichorieae</taxon>
        <taxon>Cichoriinae</taxon>
        <taxon>Cichorium</taxon>
    </lineage>
</organism>
<reference evidence="1 2" key="2">
    <citation type="journal article" date="2022" name="Mol. Ecol. Resour.">
        <title>The genomes of chicory, endive, great burdock and yacon provide insights into Asteraceae paleo-polyploidization history and plant inulin production.</title>
        <authorList>
            <person name="Fan W."/>
            <person name="Wang S."/>
            <person name="Wang H."/>
            <person name="Wang A."/>
            <person name="Jiang F."/>
            <person name="Liu H."/>
            <person name="Zhao H."/>
            <person name="Xu D."/>
            <person name="Zhang Y."/>
        </authorList>
    </citation>
    <scope>NUCLEOTIDE SEQUENCE [LARGE SCALE GENOMIC DNA]</scope>
    <source>
        <strain evidence="2">cv. Punajuju</strain>
        <tissue evidence="1">Leaves</tissue>
    </source>
</reference>
<accession>A0ACB9DY50</accession>
<keyword evidence="2" id="KW-1185">Reference proteome</keyword>
<evidence type="ECO:0000313" key="1">
    <source>
        <dbReference type="EMBL" id="KAI3751263.1"/>
    </source>
</evidence>